<comment type="similarity">
    <text evidence="2">Belongs to the class-I pyridine nucleotide-disulfide oxidoreductase family.</text>
</comment>
<dbReference type="PANTHER" id="PTHR22912:SF217">
    <property type="entry name" value="DIHYDROLIPOYL DEHYDROGENASE"/>
    <property type="match status" value="1"/>
</dbReference>
<dbReference type="Gene3D" id="3.50.50.60">
    <property type="entry name" value="FAD/NAD(P)-binding domain"/>
    <property type="match status" value="1"/>
</dbReference>
<dbReference type="PRINTS" id="PR00368">
    <property type="entry name" value="FADPNR"/>
</dbReference>
<keyword evidence="6" id="KW-0560">Oxidoreductase</keyword>
<keyword evidence="7" id="KW-0520">NAD</keyword>
<keyword evidence="14" id="KW-1185">Reference proteome</keyword>
<evidence type="ECO:0000313" key="14">
    <source>
        <dbReference type="Proteomes" id="UP001174909"/>
    </source>
</evidence>
<dbReference type="PANTHER" id="PTHR22912">
    <property type="entry name" value="DISULFIDE OXIDOREDUCTASE"/>
    <property type="match status" value="1"/>
</dbReference>
<keyword evidence="8" id="KW-1015">Disulfide bond</keyword>
<evidence type="ECO:0000256" key="11">
    <source>
        <dbReference type="ARBA" id="ARBA00049187"/>
    </source>
</evidence>
<proteinExistence type="inferred from homology"/>
<gene>
    <name evidence="13" type="ORF">GBAR_LOCUS28956</name>
</gene>
<dbReference type="SUPFAM" id="SSF51905">
    <property type="entry name" value="FAD/NAD(P)-binding domain"/>
    <property type="match status" value="1"/>
</dbReference>
<dbReference type="GO" id="GO:0004148">
    <property type="term" value="F:dihydrolipoyl dehydrogenase (NADH) activity"/>
    <property type="evidence" value="ECO:0007669"/>
    <property type="project" value="UniProtKB-EC"/>
</dbReference>
<dbReference type="PROSITE" id="PS00076">
    <property type="entry name" value="PYRIDINE_REDOX_1"/>
    <property type="match status" value="1"/>
</dbReference>
<dbReference type="EC" id="1.8.1.4" evidence="3"/>
<reference evidence="13" key="1">
    <citation type="submission" date="2023-03" db="EMBL/GenBank/DDBJ databases">
        <authorList>
            <person name="Steffen K."/>
            <person name="Cardenas P."/>
        </authorList>
    </citation>
    <scope>NUCLEOTIDE SEQUENCE</scope>
</reference>
<dbReference type="InterPro" id="IPR036188">
    <property type="entry name" value="FAD/NAD-bd_sf"/>
</dbReference>
<name>A0AA35XIM4_GEOBA</name>
<dbReference type="Proteomes" id="UP001174909">
    <property type="component" value="Unassembled WGS sequence"/>
</dbReference>
<keyword evidence="9" id="KW-0676">Redox-active center</keyword>
<evidence type="ECO:0000256" key="6">
    <source>
        <dbReference type="ARBA" id="ARBA00023002"/>
    </source>
</evidence>
<evidence type="ECO:0000256" key="1">
    <source>
        <dbReference type="ARBA" id="ARBA00001974"/>
    </source>
</evidence>
<sequence length="247" mass="26347">MESSYDMVVIGSGPGGYVAAIRAGQLGMKAAVVEREALGGTCLNWGCIPTKALLKNAEIVSYVRRSEEFGLKFDGFHADYSVAMARSRRVVDRNTRGVRFLLRKNNVDHIVGTGRLAGPNRVAIDPEGTVIEAKNIVIATGARPRSVPSLPVDGERIITSRESIVLTDLPSSMVIVGGGAIGVEFAYVYAMYGVEVTVVELLPRLVPNEDEDISAQLERSFGSHGIKIMTGAAVTGVQTRADGVTGR</sequence>
<evidence type="ECO:0000256" key="9">
    <source>
        <dbReference type="ARBA" id="ARBA00023284"/>
    </source>
</evidence>
<dbReference type="AlphaFoldDB" id="A0AA35XIM4"/>
<evidence type="ECO:0000256" key="4">
    <source>
        <dbReference type="ARBA" id="ARBA00022630"/>
    </source>
</evidence>
<accession>A0AA35XIM4</accession>
<evidence type="ECO:0000256" key="5">
    <source>
        <dbReference type="ARBA" id="ARBA00022827"/>
    </source>
</evidence>
<dbReference type="GO" id="GO:0050660">
    <property type="term" value="F:flavin adenine dinucleotide binding"/>
    <property type="evidence" value="ECO:0007669"/>
    <property type="project" value="TreeGrafter"/>
</dbReference>
<evidence type="ECO:0000256" key="10">
    <source>
        <dbReference type="ARBA" id="ARBA00031281"/>
    </source>
</evidence>
<dbReference type="Pfam" id="PF07992">
    <property type="entry name" value="Pyr_redox_2"/>
    <property type="match status" value="1"/>
</dbReference>
<dbReference type="InterPro" id="IPR050151">
    <property type="entry name" value="Class-I_Pyr_Nuc-Dis_Oxidored"/>
</dbReference>
<evidence type="ECO:0000256" key="7">
    <source>
        <dbReference type="ARBA" id="ARBA00023027"/>
    </source>
</evidence>
<comment type="catalytic activity">
    <reaction evidence="11">
        <text>N(6)-[(R)-dihydrolipoyl]-L-lysyl-[protein] + NAD(+) = N(6)-[(R)-lipoyl]-L-lysyl-[protein] + NADH + H(+)</text>
        <dbReference type="Rhea" id="RHEA:15045"/>
        <dbReference type="Rhea" id="RHEA-COMP:10474"/>
        <dbReference type="Rhea" id="RHEA-COMP:10475"/>
        <dbReference type="ChEBI" id="CHEBI:15378"/>
        <dbReference type="ChEBI" id="CHEBI:57540"/>
        <dbReference type="ChEBI" id="CHEBI:57945"/>
        <dbReference type="ChEBI" id="CHEBI:83099"/>
        <dbReference type="ChEBI" id="CHEBI:83100"/>
        <dbReference type="EC" id="1.8.1.4"/>
    </reaction>
</comment>
<comment type="cofactor">
    <cofactor evidence="1">
        <name>FAD</name>
        <dbReference type="ChEBI" id="CHEBI:57692"/>
    </cofactor>
</comment>
<dbReference type="PRINTS" id="PR00411">
    <property type="entry name" value="PNDRDTASEI"/>
</dbReference>
<dbReference type="EMBL" id="CASHTH010004055">
    <property type="protein sequence ID" value="CAI8052930.1"/>
    <property type="molecule type" value="Genomic_DNA"/>
</dbReference>
<dbReference type="InterPro" id="IPR012999">
    <property type="entry name" value="Pyr_OxRdtase_I_AS"/>
</dbReference>
<dbReference type="GO" id="GO:0006103">
    <property type="term" value="P:2-oxoglutarate metabolic process"/>
    <property type="evidence" value="ECO:0007669"/>
    <property type="project" value="TreeGrafter"/>
</dbReference>
<comment type="caution">
    <text evidence="13">The sequence shown here is derived from an EMBL/GenBank/DDBJ whole genome shotgun (WGS) entry which is preliminary data.</text>
</comment>
<feature type="domain" description="FAD/NAD(P)-binding" evidence="12">
    <location>
        <begin position="5"/>
        <end position="242"/>
    </location>
</feature>
<keyword evidence="5" id="KW-0274">FAD</keyword>
<dbReference type="InterPro" id="IPR023753">
    <property type="entry name" value="FAD/NAD-binding_dom"/>
</dbReference>
<evidence type="ECO:0000256" key="3">
    <source>
        <dbReference type="ARBA" id="ARBA00012608"/>
    </source>
</evidence>
<evidence type="ECO:0000313" key="13">
    <source>
        <dbReference type="EMBL" id="CAI8052930.1"/>
    </source>
</evidence>
<protein>
    <recommendedName>
        <fullName evidence="3">dihydrolipoyl dehydrogenase</fullName>
        <ecNumber evidence="3">1.8.1.4</ecNumber>
    </recommendedName>
    <alternativeName>
        <fullName evidence="10">Dihydrolipoamide dehydrogenase</fullName>
    </alternativeName>
</protein>
<evidence type="ECO:0000256" key="2">
    <source>
        <dbReference type="ARBA" id="ARBA00007532"/>
    </source>
</evidence>
<evidence type="ECO:0000256" key="8">
    <source>
        <dbReference type="ARBA" id="ARBA00023157"/>
    </source>
</evidence>
<evidence type="ECO:0000259" key="12">
    <source>
        <dbReference type="Pfam" id="PF07992"/>
    </source>
</evidence>
<keyword evidence="4" id="KW-0285">Flavoprotein</keyword>
<organism evidence="13 14">
    <name type="scientific">Geodia barretti</name>
    <name type="common">Barrett's horny sponge</name>
    <dbReference type="NCBI Taxonomy" id="519541"/>
    <lineage>
        <taxon>Eukaryota</taxon>
        <taxon>Metazoa</taxon>
        <taxon>Porifera</taxon>
        <taxon>Demospongiae</taxon>
        <taxon>Heteroscleromorpha</taxon>
        <taxon>Tetractinellida</taxon>
        <taxon>Astrophorina</taxon>
        <taxon>Geodiidae</taxon>
        <taxon>Geodia</taxon>
    </lineage>
</organism>